<comment type="caution">
    <text evidence="1">The sequence shown here is derived from an EMBL/GenBank/DDBJ whole genome shotgun (WGS) entry which is preliminary data.</text>
</comment>
<name>A0AAD2D9V6_EUPCR</name>
<dbReference type="Proteomes" id="UP001295684">
    <property type="component" value="Unassembled WGS sequence"/>
</dbReference>
<gene>
    <name evidence="1" type="ORF">ECRASSUSDP1_LOCUS28161</name>
</gene>
<dbReference type="AlphaFoldDB" id="A0AAD2D9V6"/>
<accession>A0AAD2D9V6</accession>
<proteinExistence type="predicted"/>
<reference evidence="1" key="1">
    <citation type="submission" date="2023-07" db="EMBL/GenBank/DDBJ databases">
        <authorList>
            <consortium name="AG Swart"/>
            <person name="Singh M."/>
            <person name="Singh A."/>
            <person name="Seah K."/>
            <person name="Emmerich C."/>
        </authorList>
    </citation>
    <scope>NUCLEOTIDE SEQUENCE</scope>
    <source>
        <strain evidence="1">DP1</strain>
    </source>
</reference>
<dbReference type="EMBL" id="CAMPGE010029057">
    <property type="protein sequence ID" value="CAI2386539.1"/>
    <property type="molecule type" value="Genomic_DNA"/>
</dbReference>
<organism evidence="1 2">
    <name type="scientific">Euplotes crassus</name>
    <dbReference type="NCBI Taxonomy" id="5936"/>
    <lineage>
        <taxon>Eukaryota</taxon>
        <taxon>Sar</taxon>
        <taxon>Alveolata</taxon>
        <taxon>Ciliophora</taxon>
        <taxon>Intramacronucleata</taxon>
        <taxon>Spirotrichea</taxon>
        <taxon>Hypotrichia</taxon>
        <taxon>Euplotida</taxon>
        <taxon>Euplotidae</taxon>
        <taxon>Moneuplotes</taxon>
    </lineage>
</organism>
<keyword evidence="2" id="KW-1185">Reference proteome</keyword>
<protein>
    <submittedName>
        <fullName evidence="1">Uncharacterized protein</fullName>
    </submittedName>
</protein>
<evidence type="ECO:0000313" key="2">
    <source>
        <dbReference type="Proteomes" id="UP001295684"/>
    </source>
</evidence>
<sequence length="260" mass="29101">MRSYFSQPETYTNISIEALKTQLAVNLLLQNQAQLSSILGNMHSTNVMMNPSSLNHVSSILNMVNTSKTPQVINRPIPTFGNENILMNQAGSYVPGIFENPGFINSKVLPLPSNFGITAVEKSSPVKASSEPLKKIDETRKSSLSIDQTVADLDTKAGESSEPCGETKPTSLVFNIRRYNKKQKKFILLTRHRKLITKCEHTDEEYYAKGMCKKCYHNKGERSKYATTCGHTDKFHYAKGLCKGCYLTEYHKGRKPKPSA</sequence>
<evidence type="ECO:0000313" key="1">
    <source>
        <dbReference type="EMBL" id="CAI2386539.1"/>
    </source>
</evidence>